<protein>
    <submittedName>
        <fullName evidence="2">Type II toxin-antitoxin system RelE/ParE family toxin</fullName>
    </submittedName>
</protein>
<dbReference type="Pfam" id="PF05016">
    <property type="entry name" value="ParE_toxin"/>
    <property type="match status" value="1"/>
</dbReference>
<dbReference type="InterPro" id="IPR007712">
    <property type="entry name" value="RelE/ParE_toxin"/>
</dbReference>
<evidence type="ECO:0000256" key="1">
    <source>
        <dbReference type="ARBA" id="ARBA00022649"/>
    </source>
</evidence>
<comment type="caution">
    <text evidence="2">The sequence shown here is derived from an EMBL/GenBank/DDBJ whole genome shotgun (WGS) entry which is preliminary data.</text>
</comment>
<dbReference type="Gene3D" id="3.30.2310.20">
    <property type="entry name" value="RelE-like"/>
    <property type="match status" value="1"/>
</dbReference>
<dbReference type="RefSeq" id="WP_241274861.1">
    <property type="nucleotide sequence ID" value="NZ_JAKZGS010000007.1"/>
</dbReference>
<organism evidence="2 3">
    <name type="scientific">Belliella calami</name>
    <dbReference type="NCBI Taxonomy" id="2923436"/>
    <lineage>
        <taxon>Bacteria</taxon>
        <taxon>Pseudomonadati</taxon>
        <taxon>Bacteroidota</taxon>
        <taxon>Cytophagia</taxon>
        <taxon>Cytophagales</taxon>
        <taxon>Cyclobacteriaceae</taxon>
        <taxon>Belliella</taxon>
    </lineage>
</organism>
<sequence length="96" mass="11353">MIIRFLSPAKVELDESYAYYESQQFGLGEVFLKEVMLTINRIKENPSAWSNISKRTRRCLLNKFPYGVIYQIRDEEILVLAIAHLQRKPGYWNKNV</sequence>
<reference evidence="2" key="1">
    <citation type="submission" date="2022-03" db="EMBL/GenBank/DDBJ databases">
        <title>De novo assembled genomes of Belliella spp. (Cyclobacteriaceae) strains.</title>
        <authorList>
            <person name="Szabo A."/>
            <person name="Korponai K."/>
            <person name="Felfoldi T."/>
        </authorList>
    </citation>
    <scope>NUCLEOTIDE SEQUENCE</scope>
    <source>
        <strain evidence="2">DSM 107340</strain>
    </source>
</reference>
<evidence type="ECO:0000313" key="2">
    <source>
        <dbReference type="EMBL" id="MCH7398347.1"/>
    </source>
</evidence>
<keyword evidence="3" id="KW-1185">Reference proteome</keyword>
<dbReference type="Proteomes" id="UP001165488">
    <property type="component" value="Unassembled WGS sequence"/>
</dbReference>
<proteinExistence type="predicted"/>
<gene>
    <name evidence="2" type="ORF">MM236_10120</name>
</gene>
<dbReference type="InterPro" id="IPR035093">
    <property type="entry name" value="RelE/ParE_toxin_dom_sf"/>
</dbReference>
<accession>A0ABS9UNZ4</accession>
<dbReference type="EMBL" id="JAKZGS010000007">
    <property type="protein sequence ID" value="MCH7398347.1"/>
    <property type="molecule type" value="Genomic_DNA"/>
</dbReference>
<keyword evidence="1" id="KW-1277">Toxin-antitoxin system</keyword>
<evidence type="ECO:0000313" key="3">
    <source>
        <dbReference type="Proteomes" id="UP001165488"/>
    </source>
</evidence>
<name>A0ABS9UNZ4_9BACT</name>